<feature type="non-terminal residue" evidence="2">
    <location>
        <position position="135"/>
    </location>
</feature>
<keyword evidence="3" id="KW-1185">Reference proteome</keyword>
<dbReference type="EMBL" id="CADCXU010024288">
    <property type="protein sequence ID" value="CAB0011842.1"/>
    <property type="molecule type" value="Genomic_DNA"/>
</dbReference>
<evidence type="ECO:0000256" key="1">
    <source>
        <dbReference type="SAM" id="Phobius"/>
    </source>
</evidence>
<evidence type="ECO:0000313" key="3">
    <source>
        <dbReference type="Proteomes" id="UP000479000"/>
    </source>
</evidence>
<accession>A0A6H5H3N8</accession>
<name>A0A6H5H3N8_9HEMI</name>
<keyword evidence="1" id="KW-1133">Transmembrane helix</keyword>
<feature type="transmembrane region" description="Helical" evidence="1">
    <location>
        <begin position="71"/>
        <end position="91"/>
    </location>
</feature>
<proteinExistence type="predicted"/>
<protein>
    <submittedName>
        <fullName evidence="2">Uncharacterized protein</fullName>
    </submittedName>
</protein>
<keyword evidence="1" id="KW-0812">Transmembrane</keyword>
<keyword evidence="1" id="KW-0472">Membrane</keyword>
<dbReference type="AlphaFoldDB" id="A0A6H5H3N8"/>
<sequence length="135" mass="15300">MSSPCEQDLKIPNHLTPVSRLLMKSCTRSRLVEQHRDHEFLVELKWGASPICANWMSGTRTTSVQPTEGTMEVLCVIYAPLVILFMIMFFLQVKGTQNSHGTHCGIRHTRSVGNYNAVNTDARSDKCNHYFTTEV</sequence>
<organism evidence="2 3">
    <name type="scientific">Nesidiocoris tenuis</name>
    <dbReference type="NCBI Taxonomy" id="355587"/>
    <lineage>
        <taxon>Eukaryota</taxon>
        <taxon>Metazoa</taxon>
        <taxon>Ecdysozoa</taxon>
        <taxon>Arthropoda</taxon>
        <taxon>Hexapoda</taxon>
        <taxon>Insecta</taxon>
        <taxon>Pterygota</taxon>
        <taxon>Neoptera</taxon>
        <taxon>Paraneoptera</taxon>
        <taxon>Hemiptera</taxon>
        <taxon>Heteroptera</taxon>
        <taxon>Panheteroptera</taxon>
        <taxon>Cimicomorpha</taxon>
        <taxon>Miridae</taxon>
        <taxon>Dicyphina</taxon>
        <taxon>Nesidiocoris</taxon>
    </lineage>
</organism>
<evidence type="ECO:0000313" key="2">
    <source>
        <dbReference type="EMBL" id="CAB0011842.1"/>
    </source>
</evidence>
<dbReference type="Proteomes" id="UP000479000">
    <property type="component" value="Unassembled WGS sequence"/>
</dbReference>
<reference evidence="2 3" key="1">
    <citation type="submission" date="2020-02" db="EMBL/GenBank/DDBJ databases">
        <authorList>
            <person name="Ferguson B K."/>
        </authorList>
    </citation>
    <scope>NUCLEOTIDE SEQUENCE [LARGE SCALE GENOMIC DNA]</scope>
</reference>
<gene>
    <name evidence="2" type="ORF">NTEN_LOCUS16726</name>
</gene>